<comment type="caution">
    <text evidence="9">The sequence shown here is derived from an EMBL/GenBank/DDBJ whole genome shotgun (WGS) entry which is preliminary data.</text>
</comment>
<dbReference type="PROSITE" id="PS50110">
    <property type="entry name" value="RESPONSE_REGULATORY"/>
    <property type="match status" value="1"/>
</dbReference>
<dbReference type="PANTHER" id="PTHR45339:SF1">
    <property type="entry name" value="HYBRID SIGNAL TRANSDUCTION HISTIDINE KINASE J"/>
    <property type="match status" value="1"/>
</dbReference>
<dbReference type="CDD" id="cd17546">
    <property type="entry name" value="REC_hyHK_CKI1_RcsC-like"/>
    <property type="match status" value="1"/>
</dbReference>
<accession>H0ELA5</accession>
<comment type="subcellular location">
    <subcellularLocation>
        <location evidence="1">Nucleus</location>
    </subcellularLocation>
</comment>
<keyword evidence="2 6" id="KW-0597">Phosphoprotein</keyword>
<evidence type="ECO:0000259" key="8">
    <source>
        <dbReference type="PROSITE" id="PS50110"/>
    </source>
</evidence>
<dbReference type="HOGENOM" id="CLU_1865313_0_0_1"/>
<dbReference type="PROSITE" id="PS00434">
    <property type="entry name" value="HSF_DOMAIN"/>
    <property type="match status" value="1"/>
</dbReference>
<feature type="region of interest" description="Disordered" evidence="7">
    <location>
        <begin position="52"/>
        <end position="71"/>
    </location>
</feature>
<proteinExistence type="predicted"/>
<evidence type="ECO:0000313" key="10">
    <source>
        <dbReference type="Proteomes" id="UP000005446"/>
    </source>
</evidence>
<keyword evidence="4" id="KW-0238">DNA-binding</keyword>
<keyword evidence="5" id="KW-0539">Nucleus</keyword>
<feature type="modified residue" description="4-aspartylphosphate" evidence="6">
    <location>
        <position position="93"/>
    </location>
</feature>
<dbReference type="OrthoDB" id="424572at2759"/>
<evidence type="ECO:0000256" key="4">
    <source>
        <dbReference type="ARBA" id="ARBA00023125"/>
    </source>
</evidence>
<evidence type="ECO:0000256" key="6">
    <source>
        <dbReference type="PROSITE-ProRule" id="PRU00169"/>
    </source>
</evidence>
<dbReference type="SMART" id="SM00415">
    <property type="entry name" value="HSF"/>
    <property type="match status" value="1"/>
</dbReference>
<protein>
    <submittedName>
        <fullName evidence="9">Putative Transcription factor prr1</fullName>
    </submittedName>
</protein>
<dbReference type="InterPro" id="IPR011006">
    <property type="entry name" value="CheY-like_superfamily"/>
</dbReference>
<evidence type="ECO:0000313" key="9">
    <source>
        <dbReference type="EMBL" id="EHL00734.1"/>
    </source>
</evidence>
<feature type="domain" description="Response regulatory" evidence="8">
    <location>
        <begin position="26"/>
        <end position="137"/>
    </location>
</feature>
<dbReference type="PANTHER" id="PTHR45339">
    <property type="entry name" value="HYBRID SIGNAL TRANSDUCTION HISTIDINE KINASE J"/>
    <property type="match status" value="1"/>
</dbReference>
<reference evidence="9 10" key="1">
    <citation type="journal article" date="2012" name="Eukaryot. Cell">
        <title>Genome sequence of the fungus Glarea lozoyensis: the first genome sequence of a species from the Helotiaceae family.</title>
        <authorList>
            <person name="Youssar L."/>
            <person name="Gruening B.A."/>
            <person name="Erxleben A."/>
            <person name="Guenther S."/>
            <person name="Huettel W."/>
        </authorList>
    </citation>
    <scope>NUCLEOTIDE SEQUENCE [LARGE SCALE GENOMIC DNA]</scope>
    <source>
        <strain evidence="10">ATCC 74030 / MF5533</strain>
    </source>
</reference>
<dbReference type="EMBL" id="AGUE01000074">
    <property type="protein sequence ID" value="EHL00734.1"/>
    <property type="molecule type" value="Genomic_DNA"/>
</dbReference>
<evidence type="ECO:0000256" key="3">
    <source>
        <dbReference type="ARBA" id="ARBA00023012"/>
    </source>
</evidence>
<gene>
    <name evidence="9" type="ORF">M7I_3365</name>
</gene>
<evidence type="ECO:0000256" key="7">
    <source>
        <dbReference type="SAM" id="MobiDB-lite"/>
    </source>
</evidence>
<evidence type="ECO:0000256" key="1">
    <source>
        <dbReference type="ARBA" id="ARBA00004123"/>
    </source>
</evidence>
<evidence type="ECO:0000256" key="5">
    <source>
        <dbReference type="ARBA" id="ARBA00023242"/>
    </source>
</evidence>
<evidence type="ECO:0000256" key="2">
    <source>
        <dbReference type="ARBA" id="ARBA00022553"/>
    </source>
</evidence>
<dbReference type="Gene3D" id="1.10.10.10">
    <property type="entry name" value="Winged helix-like DNA-binding domain superfamily/Winged helix DNA-binding domain"/>
    <property type="match status" value="1"/>
</dbReference>
<dbReference type="SUPFAM" id="SSF46785">
    <property type="entry name" value="Winged helix' DNA-binding domain"/>
    <property type="match status" value="1"/>
</dbReference>
<dbReference type="Gene3D" id="3.40.50.2300">
    <property type="match status" value="1"/>
</dbReference>
<name>H0ELA5_GLAL7</name>
<dbReference type="GO" id="GO:0003700">
    <property type="term" value="F:DNA-binding transcription factor activity"/>
    <property type="evidence" value="ECO:0007669"/>
    <property type="project" value="InterPro"/>
</dbReference>
<dbReference type="PRINTS" id="PR00056">
    <property type="entry name" value="HSFDOMAIN"/>
</dbReference>
<dbReference type="GO" id="GO:0005634">
    <property type="term" value="C:nucleus"/>
    <property type="evidence" value="ECO:0007669"/>
    <property type="project" value="UniProtKB-SubCell"/>
</dbReference>
<dbReference type="InParanoid" id="H0ELA5"/>
<dbReference type="InterPro" id="IPR001789">
    <property type="entry name" value="Sig_transdc_resp-reg_receiver"/>
</dbReference>
<dbReference type="InterPro" id="IPR036390">
    <property type="entry name" value="WH_DNA-bd_sf"/>
</dbReference>
<dbReference type="GO" id="GO:0043565">
    <property type="term" value="F:sequence-specific DNA binding"/>
    <property type="evidence" value="ECO:0007669"/>
    <property type="project" value="InterPro"/>
</dbReference>
<sequence>MDKSGEMAGASSANNSSDFNEKFTKSILPKHFKHSNFASFVRQLNKYDFHKVRQNNEDNAPSPYGPNRDGLEAVNKINQAGTGPHTYNLILMDIIMPNLDGVSATVCIREILPNTPIIAMTSNIRADDIDMYFRYGK</sequence>
<keyword evidence="10" id="KW-1185">Reference proteome</keyword>
<dbReference type="Pfam" id="PF00447">
    <property type="entry name" value="HSF_DNA-bind"/>
    <property type="match status" value="1"/>
</dbReference>
<organism evidence="9 10">
    <name type="scientific">Glarea lozoyensis (strain ATCC 74030 / MF5533)</name>
    <dbReference type="NCBI Taxonomy" id="1104152"/>
    <lineage>
        <taxon>Eukaryota</taxon>
        <taxon>Fungi</taxon>
        <taxon>Dikarya</taxon>
        <taxon>Ascomycota</taxon>
        <taxon>Pezizomycotina</taxon>
        <taxon>Leotiomycetes</taxon>
        <taxon>Helotiales</taxon>
        <taxon>Helotiaceae</taxon>
        <taxon>Glarea</taxon>
    </lineage>
</organism>
<dbReference type="Proteomes" id="UP000005446">
    <property type="component" value="Unassembled WGS sequence"/>
</dbReference>
<dbReference type="SUPFAM" id="SSF52172">
    <property type="entry name" value="CheY-like"/>
    <property type="match status" value="1"/>
</dbReference>
<dbReference type="AlphaFoldDB" id="H0ELA5"/>
<dbReference type="Pfam" id="PF00072">
    <property type="entry name" value="Response_reg"/>
    <property type="match status" value="1"/>
</dbReference>
<dbReference type="InterPro" id="IPR036388">
    <property type="entry name" value="WH-like_DNA-bd_sf"/>
</dbReference>
<dbReference type="InterPro" id="IPR000232">
    <property type="entry name" value="HSF_DNA-bd"/>
</dbReference>
<dbReference type="GO" id="GO:0000160">
    <property type="term" value="P:phosphorelay signal transduction system"/>
    <property type="evidence" value="ECO:0007669"/>
    <property type="project" value="UniProtKB-KW"/>
</dbReference>
<keyword evidence="3" id="KW-0902">Two-component regulatory system</keyword>